<accession>L7LT94</accession>
<organism evidence="2">
    <name type="scientific">Rhipicephalus pulchellus</name>
    <name type="common">Yellow backed tick</name>
    <name type="synonym">Dermacentor pulchellus</name>
    <dbReference type="NCBI Taxonomy" id="72859"/>
    <lineage>
        <taxon>Eukaryota</taxon>
        <taxon>Metazoa</taxon>
        <taxon>Ecdysozoa</taxon>
        <taxon>Arthropoda</taxon>
        <taxon>Chelicerata</taxon>
        <taxon>Arachnida</taxon>
        <taxon>Acari</taxon>
        <taxon>Parasitiformes</taxon>
        <taxon>Ixodida</taxon>
        <taxon>Ixodoidea</taxon>
        <taxon>Ixodidae</taxon>
        <taxon>Rhipicephalinae</taxon>
        <taxon>Rhipicephalus</taxon>
        <taxon>Rhipicephalus</taxon>
    </lineage>
</organism>
<evidence type="ECO:0000256" key="1">
    <source>
        <dbReference type="SAM" id="SignalP"/>
    </source>
</evidence>
<dbReference type="EMBL" id="GACK01010941">
    <property type="protein sequence ID" value="JAA54093.1"/>
    <property type="molecule type" value="mRNA"/>
</dbReference>
<keyword evidence="1" id="KW-0732">Signal</keyword>
<name>L7LT94_RHIPC</name>
<evidence type="ECO:0000313" key="2">
    <source>
        <dbReference type="EMBL" id="JAA54093.1"/>
    </source>
</evidence>
<sequence>MYYILLTILCFPVVSSQGVSTARTKMWQLHELLNTTNRIWLFSTSQPVLYQRQEVSCIYYRTKNLTDTNVVLLYSVVYNHSEHKFTVMADLHEQPNPSMNMTDWNGIPVRKDLEYWNPHLKFGIFFVYLQDDKNAAPWCELHVQGPALRAIYRQNPPLPTTTWDQKFYQICGQGKKQIILFNKECPNVSFNSSQPAEATSGR</sequence>
<reference evidence="2" key="1">
    <citation type="submission" date="2012-11" db="EMBL/GenBank/DDBJ databases">
        <authorList>
            <person name="Lucero-Rivera Y.E."/>
            <person name="Tovar-Ramirez D."/>
        </authorList>
    </citation>
    <scope>NUCLEOTIDE SEQUENCE</scope>
    <source>
        <tissue evidence="2">Salivary gland</tissue>
    </source>
</reference>
<feature type="chain" id="PRO_5003980511" evidence="1">
    <location>
        <begin position="17"/>
        <end position="202"/>
    </location>
</feature>
<protein>
    <submittedName>
        <fullName evidence="2">Putative group i salivary lipocalin</fullName>
    </submittedName>
</protein>
<dbReference type="AlphaFoldDB" id="L7LT94"/>
<feature type="signal peptide" evidence="1">
    <location>
        <begin position="1"/>
        <end position="16"/>
    </location>
</feature>
<proteinExistence type="evidence at transcript level"/>
<reference evidence="2" key="2">
    <citation type="journal article" date="2015" name="J. Proteomics">
        <title>Sexual differences in the sialomes of the zebra tick, Rhipicephalus pulchellus.</title>
        <authorList>
            <person name="Tan A.W."/>
            <person name="Francischetti I.M."/>
            <person name="Slovak M."/>
            <person name="Kini R.M."/>
            <person name="Ribeiro J.M."/>
        </authorList>
    </citation>
    <scope>NUCLEOTIDE SEQUENCE</scope>
    <source>
        <tissue evidence="2">Salivary gland</tissue>
    </source>
</reference>